<evidence type="ECO:0000313" key="11">
    <source>
        <dbReference type="Proteomes" id="UP000242715"/>
    </source>
</evidence>
<comment type="similarity">
    <text evidence="2">Belongs to the SELO family.</text>
</comment>
<proteinExistence type="inferred from homology"/>
<evidence type="ECO:0000256" key="6">
    <source>
        <dbReference type="ARBA" id="ARBA00022741"/>
    </source>
</evidence>
<keyword evidence="6" id="KW-0547">Nucleotide-binding</keyword>
<dbReference type="OrthoDB" id="10254721at2759"/>
<gene>
    <name evidence="10" type="ORF">TSUD_395280</name>
</gene>
<sequence length="77" mass="8962">MILLFYQVVLCSVLRWTSIWYLGWPVRCWEDSLQSFCQCLIVLRSSIREFLCSEAMHHLGIPTIRALCLVNTGKLVT</sequence>
<keyword evidence="5" id="KW-0479">Metal-binding</keyword>
<reference evidence="11" key="1">
    <citation type="journal article" date="2017" name="Front. Plant Sci.">
        <title>Climate Clever Clovers: New Paradigm to Reduce the Environmental Footprint of Ruminants by Breeding Low Methanogenic Forages Utilizing Haplotype Variation.</title>
        <authorList>
            <person name="Kaur P."/>
            <person name="Appels R."/>
            <person name="Bayer P.E."/>
            <person name="Keeble-Gagnere G."/>
            <person name="Wang J."/>
            <person name="Hirakawa H."/>
            <person name="Shirasawa K."/>
            <person name="Vercoe P."/>
            <person name="Stefanova K."/>
            <person name="Durmic Z."/>
            <person name="Nichols P."/>
            <person name="Revell C."/>
            <person name="Isobe S.N."/>
            <person name="Edwards D."/>
            <person name="Erskine W."/>
        </authorList>
    </citation>
    <scope>NUCLEOTIDE SEQUENCE [LARGE SCALE GENOMIC DNA]</scope>
    <source>
        <strain evidence="11">cv. Daliak</strain>
    </source>
</reference>
<dbReference type="Proteomes" id="UP000242715">
    <property type="component" value="Unassembled WGS sequence"/>
</dbReference>
<evidence type="ECO:0000313" key="10">
    <source>
        <dbReference type="EMBL" id="GAU37346.1"/>
    </source>
</evidence>
<evidence type="ECO:0000256" key="5">
    <source>
        <dbReference type="ARBA" id="ARBA00022723"/>
    </source>
</evidence>
<name>A0A2Z6N017_TRISU</name>
<evidence type="ECO:0000256" key="8">
    <source>
        <dbReference type="ARBA" id="ARBA00022842"/>
    </source>
</evidence>
<dbReference type="PANTHER" id="PTHR32057:SF14">
    <property type="entry name" value="PROTEIN ADENYLYLTRANSFERASE SELO, MITOCHONDRIAL"/>
    <property type="match status" value="1"/>
</dbReference>
<evidence type="ECO:0000256" key="4">
    <source>
        <dbReference type="ARBA" id="ARBA00022695"/>
    </source>
</evidence>
<evidence type="ECO:0000256" key="9">
    <source>
        <dbReference type="ARBA" id="ARBA00031547"/>
    </source>
</evidence>
<dbReference type="GO" id="GO:0009534">
    <property type="term" value="C:chloroplast thylakoid"/>
    <property type="evidence" value="ECO:0007669"/>
    <property type="project" value="TreeGrafter"/>
</dbReference>
<evidence type="ECO:0000256" key="7">
    <source>
        <dbReference type="ARBA" id="ARBA00022840"/>
    </source>
</evidence>
<dbReference type="GO" id="GO:0046872">
    <property type="term" value="F:metal ion binding"/>
    <property type="evidence" value="ECO:0007669"/>
    <property type="project" value="UniProtKB-KW"/>
</dbReference>
<accession>A0A2Z6N017</accession>
<evidence type="ECO:0000256" key="3">
    <source>
        <dbReference type="ARBA" id="ARBA00022679"/>
    </source>
</evidence>
<dbReference type="InterPro" id="IPR003846">
    <property type="entry name" value="SelO"/>
</dbReference>
<dbReference type="PANTHER" id="PTHR32057">
    <property type="entry name" value="PROTEIN ADENYLYLTRANSFERASE SELO, MITOCHONDRIAL"/>
    <property type="match status" value="1"/>
</dbReference>
<keyword evidence="11" id="KW-1185">Reference proteome</keyword>
<organism evidence="10 11">
    <name type="scientific">Trifolium subterraneum</name>
    <name type="common">Subterranean clover</name>
    <dbReference type="NCBI Taxonomy" id="3900"/>
    <lineage>
        <taxon>Eukaryota</taxon>
        <taxon>Viridiplantae</taxon>
        <taxon>Streptophyta</taxon>
        <taxon>Embryophyta</taxon>
        <taxon>Tracheophyta</taxon>
        <taxon>Spermatophyta</taxon>
        <taxon>Magnoliopsida</taxon>
        <taxon>eudicotyledons</taxon>
        <taxon>Gunneridae</taxon>
        <taxon>Pentapetalae</taxon>
        <taxon>rosids</taxon>
        <taxon>fabids</taxon>
        <taxon>Fabales</taxon>
        <taxon>Fabaceae</taxon>
        <taxon>Papilionoideae</taxon>
        <taxon>50 kb inversion clade</taxon>
        <taxon>NPAAA clade</taxon>
        <taxon>Hologalegina</taxon>
        <taxon>IRL clade</taxon>
        <taxon>Trifolieae</taxon>
        <taxon>Trifolium</taxon>
    </lineage>
</organism>
<dbReference type="GO" id="GO:0005524">
    <property type="term" value="F:ATP binding"/>
    <property type="evidence" value="ECO:0007669"/>
    <property type="project" value="UniProtKB-KW"/>
</dbReference>
<protein>
    <recommendedName>
        <fullName evidence="9">Selenoprotein O</fullName>
    </recommendedName>
</protein>
<keyword evidence="4" id="KW-0548">Nucleotidyltransferase</keyword>
<dbReference type="GO" id="GO:0070733">
    <property type="term" value="F:AMPylase activity"/>
    <property type="evidence" value="ECO:0007669"/>
    <property type="project" value="TreeGrafter"/>
</dbReference>
<dbReference type="EMBL" id="DF973667">
    <property type="protein sequence ID" value="GAU37346.1"/>
    <property type="molecule type" value="Genomic_DNA"/>
</dbReference>
<keyword evidence="8" id="KW-0460">Magnesium</keyword>
<dbReference type="AlphaFoldDB" id="A0A2Z6N017"/>
<keyword evidence="3" id="KW-0808">Transferase</keyword>
<dbReference type="Pfam" id="PF02696">
    <property type="entry name" value="SelO"/>
    <property type="match status" value="1"/>
</dbReference>
<comment type="cofactor">
    <cofactor evidence="1">
        <name>Mg(2+)</name>
        <dbReference type="ChEBI" id="CHEBI:18420"/>
    </cofactor>
</comment>
<keyword evidence="7" id="KW-0067">ATP-binding</keyword>
<evidence type="ECO:0000256" key="1">
    <source>
        <dbReference type="ARBA" id="ARBA00001946"/>
    </source>
</evidence>
<evidence type="ECO:0000256" key="2">
    <source>
        <dbReference type="ARBA" id="ARBA00009747"/>
    </source>
</evidence>